<feature type="domain" description="DUF4886" evidence="3">
    <location>
        <begin position="318"/>
        <end position="558"/>
    </location>
</feature>
<proteinExistence type="predicted"/>
<dbReference type="PROSITE" id="PS51257">
    <property type="entry name" value="PROKAR_LIPOPROTEIN"/>
    <property type="match status" value="1"/>
</dbReference>
<dbReference type="NCBIfam" id="TIGR02543">
    <property type="entry name" value="List_Bact_rpt"/>
    <property type="match status" value="4"/>
</dbReference>
<gene>
    <name evidence="4" type="ORF">N7548_07830</name>
</gene>
<dbReference type="InterPro" id="IPR036514">
    <property type="entry name" value="SGNH_hydro_sf"/>
</dbReference>
<dbReference type="InterPro" id="IPR032616">
    <property type="entry name" value="DUF4886"/>
</dbReference>
<dbReference type="Proteomes" id="UP001177160">
    <property type="component" value="Unassembled WGS sequence"/>
</dbReference>
<keyword evidence="2" id="KW-0732">Signal</keyword>
<accession>A0ABT2Y7L4</accession>
<dbReference type="RefSeq" id="WP_263608915.1">
    <property type="nucleotide sequence ID" value="NZ_JAOVQM010000008.1"/>
</dbReference>
<organism evidence="4 5">
    <name type="scientific">Paracholeplasma manati</name>
    <dbReference type="NCBI Taxonomy" id="591373"/>
    <lineage>
        <taxon>Bacteria</taxon>
        <taxon>Bacillati</taxon>
        <taxon>Mycoplasmatota</taxon>
        <taxon>Mollicutes</taxon>
        <taxon>Acholeplasmatales</taxon>
        <taxon>Acholeplasmataceae</taxon>
        <taxon>Paracholeplasma</taxon>
    </lineage>
</organism>
<sequence>MKKLMYILVGLLLVTSLAACVPAEDPVKYTVTFMSDGGSVVTPVEVNENGLVSKPTDPTRSGYTFDGWYKEEALTTPWNFTSDKVTGHISLYAKWTAVQGPYTVTFMTNGSVIPPVSVNAGSTVSKPADPTREHFTFDGWYTDVAYTNAYVFTSAVNANITLYAKWNPIVLVVTFESNGGSVVASVNVNSGTALAEPTAPTKENYTFGGWYVEAELVTPYVFTDVVNNSFTLYAKWIESTPMVSFDVDGGSAVTAVSVENNVVIARPADPVKSGFLFAGWYRDQAHTDLWNFEVDAPTESITLYAKWKAETNFNQTFKVLSIGNSFSEDAQRFLWSIAQSYGIPAENIVVANMYIGGSELAQHVTNIANDAAAYQYQLFEDATVEIINGVKLSAAIRAESWDVVTFQQASHYSGLPAQYANHIETLTRFVEQNATNPNVQIMWHMTWAYQQTSTHSGFLNYDKDQMTMYNAILNAVAQKVDPISQVMNVIPAGTAIQNARTSYIGDLFTRDGYHLSDPLGRYIAGLSFFKTITGFDLSASLYRPSGITEHLQALAIEAVNGANQNPYQVTNSTFTTEPEPEPIEVNGVLYPFTYVQGFWADNATAVSPDTDALHNSFAAVMPIPKYMLPVGSEIVLQPGYQYRVIYLEKTGEDTYHVLSRSVLYTAPYIEIDAAFWGSYTHVAFNITTNPTSNISARLDEVAGKLKLYHPAGTGLGHVDSDLTWSSGIWQQDGHALAESVYHRSSNPLTAAYYNNDTVVEVEAGYKFAYVVLNYVEGQYNVLSVSDYQTAPLYIDEAFSTGKELIAFIITTTNSDVDMTALDMATVVDLHPAVIPHVDQEFSFISGYWELNKNAITTTNANMTFLNGFAASQPQSKAYYSSINSITIAAGYQVRVIYLSYDNYGKYTVLLRTNNLTGTIVLDETFWGAYEYIAFNISSVPSSDLSVALDTLPSKFSYDMDPIVFSSGYWNTNGTALTAGVNFGGSNIIPRQFIPAGTTVQIEAGYQVRVIFFNYIEGTGFKVVSRTENFVGSAPLTNGFYQGFQYVGFNISTAPTATNISAVLDTMPTKLAFVPFAGPAVAHVDQPLSFVSGYWNNFAIAVTPGTDAFSKGFAASNVLSKESMADVTEIQIAAGYQVRVIYMDYSYNTYSVMFRTNNLTGTIVTDAAFWGNYQYVAFNISSVPATDLSGSLETLPALITFVRMPS</sequence>
<dbReference type="InterPro" id="IPR013378">
    <property type="entry name" value="InlB-like_B-rpt"/>
</dbReference>
<feature type="signal peptide" evidence="2">
    <location>
        <begin position="1"/>
        <end position="23"/>
    </location>
</feature>
<comment type="subcellular location">
    <subcellularLocation>
        <location evidence="1">Cell envelope</location>
    </subcellularLocation>
</comment>
<evidence type="ECO:0000256" key="1">
    <source>
        <dbReference type="ARBA" id="ARBA00004196"/>
    </source>
</evidence>
<dbReference type="Gene3D" id="2.60.40.4270">
    <property type="entry name" value="Listeria-Bacteroides repeat domain"/>
    <property type="match status" value="4"/>
</dbReference>
<dbReference type="InterPro" id="IPR042229">
    <property type="entry name" value="Listeria/Bacterioides_rpt_sf"/>
</dbReference>
<evidence type="ECO:0000259" key="3">
    <source>
        <dbReference type="Pfam" id="PF16227"/>
    </source>
</evidence>
<dbReference type="Pfam" id="PF16227">
    <property type="entry name" value="DUF4886"/>
    <property type="match status" value="1"/>
</dbReference>
<name>A0ABT2Y7L4_9MOLU</name>
<comment type="caution">
    <text evidence="4">The sequence shown here is derived from an EMBL/GenBank/DDBJ whole genome shotgun (WGS) entry which is preliminary data.</text>
</comment>
<evidence type="ECO:0000313" key="5">
    <source>
        <dbReference type="Proteomes" id="UP001177160"/>
    </source>
</evidence>
<feature type="chain" id="PRO_5045288110" evidence="2">
    <location>
        <begin position="24"/>
        <end position="1205"/>
    </location>
</feature>
<reference evidence="4" key="1">
    <citation type="submission" date="2022-09" db="EMBL/GenBank/DDBJ databases">
        <title>Novel Mycoplasma species identified in domestic and wild animals.</title>
        <authorList>
            <person name="Volokhov D.V."/>
            <person name="Furtak V.A."/>
            <person name="Zagorodnyaya T.A."/>
        </authorList>
    </citation>
    <scope>NUCLEOTIDE SEQUENCE</scope>
    <source>
        <strain evidence="4">Oakley</strain>
    </source>
</reference>
<protein>
    <submittedName>
        <fullName evidence="4">DUF4886 domain-containing protein</fullName>
    </submittedName>
</protein>
<dbReference type="Gene3D" id="3.40.50.1110">
    <property type="entry name" value="SGNH hydrolase"/>
    <property type="match status" value="1"/>
</dbReference>
<dbReference type="Pfam" id="PF09479">
    <property type="entry name" value="Flg_new"/>
    <property type="match status" value="4"/>
</dbReference>
<keyword evidence="5" id="KW-1185">Reference proteome</keyword>
<evidence type="ECO:0000256" key="2">
    <source>
        <dbReference type="SAM" id="SignalP"/>
    </source>
</evidence>
<dbReference type="EMBL" id="JAOVQM010000008">
    <property type="protein sequence ID" value="MCV2232726.1"/>
    <property type="molecule type" value="Genomic_DNA"/>
</dbReference>
<evidence type="ECO:0000313" key="4">
    <source>
        <dbReference type="EMBL" id="MCV2232726.1"/>
    </source>
</evidence>